<evidence type="ECO:0000313" key="2">
    <source>
        <dbReference type="Proteomes" id="UP000825701"/>
    </source>
</evidence>
<sequence length="224" mass="24651">MPGTAGAAAAERSDVCFDEGILKKGSRMDYDMKVSGDGATPPRRISIEVGGVKTFNGNEAVETRAKFFDDAGKPAGVNRTYAAKAKNYLVTYGLESEGVTQFVEPAQRLPINLKKGKSFKQTFQNRNVYGDGREEVTKTNEKYTFNGFEEKKFAVGRYKACVMSIRATAKNAVGTYLTNRTDWIAAEGPYRGLTLRSKISATYSAGFSINQALEVTKVWTFKLK</sequence>
<dbReference type="Proteomes" id="UP000825701">
    <property type="component" value="Chromosome"/>
</dbReference>
<dbReference type="KEGG" id="cmet:K6K41_23855"/>
<dbReference type="AlphaFoldDB" id="A0A9E6R8B3"/>
<organism evidence="1 2">
    <name type="scientific">Chenggangzhangella methanolivorans</name>
    <dbReference type="NCBI Taxonomy" id="1437009"/>
    <lineage>
        <taxon>Bacteria</taxon>
        <taxon>Pseudomonadati</taxon>
        <taxon>Pseudomonadota</taxon>
        <taxon>Alphaproteobacteria</taxon>
        <taxon>Hyphomicrobiales</taxon>
        <taxon>Methylopilaceae</taxon>
        <taxon>Chenggangzhangella</taxon>
    </lineage>
</organism>
<dbReference type="EMBL" id="CP081869">
    <property type="protein sequence ID" value="QZN99679.1"/>
    <property type="molecule type" value="Genomic_DNA"/>
</dbReference>
<dbReference type="RefSeq" id="WP_261402774.1">
    <property type="nucleotide sequence ID" value="NZ_CP081869.1"/>
</dbReference>
<reference evidence="1" key="1">
    <citation type="submission" date="2021-08" db="EMBL/GenBank/DDBJ databases">
        <authorList>
            <person name="Zhang H."/>
            <person name="Xu M."/>
            <person name="Yu Z."/>
            <person name="Yang L."/>
            <person name="Cai Y."/>
        </authorList>
    </citation>
    <scope>NUCLEOTIDE SEQUENCE</scope>
    <source>
        <strain evidence="1">CHL1</strain>
    </source>
</reference>
<evidence type="ECO:0000313" key="1">
    <source>
        <dbReference type="EMBL" id="QZN99679.1"/>
    </source>
</evidence>
<name>A0A9E6R8B3_9HYPH</name>
<proteinExistence type="predicted"/>
<protein>
    <submittedName>
        <fullName evidence="1">Uncharacterized protein</fullName>
    </submittedName>
</protein>
<accession>A0A9E6R8B3</accession>
<gene>
    <name evidence="1" type="ORF">K6K41_23855</name>
</gene>
<keyword evidence="2" id="KW-1185">Reference proteome</keyword>